<accession>A0A6H5GEW5</accession>
<name>A0A6H5GEW5_9HEMI</name>
<dbReference type="EMBL" id="CADCXU010010788">
    <property type="protein sequence ID" value="CAB0001442.1"/>
    <property type="molecule type" value="Genomic_DNA"/>
</dbReference>
<evidence type="ECO:0000313" key="1">
    <source>
        <dbReference type="EMBL" id="CAB0001442.1"/>
    </source>
</evidence>
<proteinExistence type="predicted"/>
<evidence type="ECO:0000313" key="2">
    <source>
        <dbReference type="Proteomes" id="UP000479000"/>
    </source>
</evidence>
<dbReference type="Proteomes" id="UP000479000">
    <property type="component" value="Unassembled WGS sequence"/>
</dbReference>
<dbReference type="AlphaFoldDB" id="A0A6H5GEW5"/>
<sequence>MNHQLKTEKIRPICENSTTPDPNTVIETIFKTHRKAWNAEKSQYHKTKTARRFQAALKDLMSKDWLHNYCILAGYEPISGPGHFGELAKTAASTCGCHQFDRFAKKKSLLKKIRTERKSYRYHTMRKTIDRIMRLENHRDDSDVLLKYPKPY</sequence>
<protein>
    <submittedName>
        <fullName evidence="1">Uncharacterized protein</fullName>
    </submittedName>
</protein>
<keyword evidence="2" id="KW-1185">Reference proteome</keyword>
<gene>
    <name evidence="1" type="ORF">NTEN_LOCUS7229</name>
</gene>
<organism evidence="1 2">
    <name type="scientific">Nesidiocoris tenuis</name>
    <dbReference type="NCBI Taxonomy" id="355587"/>
    <lineage>
        <taxon>Eukaryota</taxon>
        <taxon>Metazoa</taxon>
        <taxon>Ecdysozoa</taxon>
        <taxon>Arthropoda</taxon>
        <taxon>Hexapoda</taxon>
        <taxon>Insecta</taxon>
        <taxon>Pterygota</taxon>
        <taxon>Neoptera</taxon>
        <taxon>Paraneoptera</taxon>
        <taxon>Hemiptera</taxon>
        <taxon>Heteroptera</taxon>
        <taxon>Panheteroptera</taxon>
        <taxon>Cimicomorpha</taxon>
        <taxon>Miridae</taxon>
        <taxon>Dicyphina</taxon>
        <taxon>Nesidiocoris</taxon>
    </lineage>
</organism>
<feature type="non-terminal residue" evidence="1">
    <location>
        <position position="152"/>
    </location>
</feature>
<reference evidence="1 2" key="1">
    <citation type="submission" date="2020-02" db="EMBL/GenBank/DDBJ databases">
        <authorList>
            <person name="Ferguson B K."/>
        </authorList>
    </citation>
    <scope>NUCLEOTIDE SEQUENCE [LARGE SCALE GENOMIC DNA]</scope>
</reference>